<feature type="transmembrane region" description="Helical" evidence="7">
    <location>
        <begin position="356"/>
        <end position="378"/>
    </location>
</feature>
<name>A0ABV8ZVJ0_9NEIS</name>
<keyword evidence="2" id="KW-0813">Transport</keyword>
<keyword evidence="3 7" id="KW-0812">Transmembrane</keyword>
<protein>
    <submittedName>
        <fullName evidence="8">NRAMP family divalent metal transporter</fullName>
    </submittedName>
</protein>
<dbReference type="InterPro" id="IPR001046">
    <property type="entry name" value="NRAMP_fam"/>
</dbReference>
<keyword evidence="5 7" id="KW-1133">Transmembrane helix</keyword>
<evidence type="ECO:0000256" key="1">
    <source>
        <dbReference type="ARBA" id="ARBA00004141"/>
    </source>
</evidence>
<dbReference type="EMBL" id="JBHSEK010000015">
    <property type="protein sequence ID" value="MFC4491669.1"/>
    <property type="molecule type" value="Genomic_DNA"/>
</dbReference>
<feature type="transmembrane region" description="Helical" evidence="7">
    <location>
        <begin position="131"/>
        <end position="148"/>
    </location>
</feature>
<dbReference type="PANTHER" id="PTHR11706:SF33">
    <property type="entry name" value="NATURAL RESISTANCE-ASSOCIATED MACROPHAGE PROTEIN 2"/>
    <property type="match status" value="1"/>
</dbReference>
<feature type="transmembrane region" description="Helical" evidence="7">
    <location>
        <begin position="193"/>
        <end position="213"/>
    </location>
</feature>
<evidence type="ECO:0000256" key="7">
    <source>
        <dbReference type="SAM" id="Phobius"/>
    </source>
</evidence>
<keyword evidence="4" id="KW-0769">Symport</keyword>
<reference evidence="9" key="1">
    <citation type="journal article" date="2019" name="Int. J. Syst. Evol. Microbiol.">
        <title>The Global Catalogue of Microorganisms (GCM) 10K type strain sequencing project: providing services to taxonomists for standard genome sequencing and annotation.</title>
        <authorList>
            <consortium name="The Broad Institute Genomics Platform"/>
            <consortium name="The Broad Institute Genome Sequencing Center for Infectious Disease"/>
            <person name="Wu L."/>
            <person name="Ma J."/>
        </authorList>
    </citation>
    <scope>NUCLEOTIDE SEQUENCE [LARGE SCALE GENOMIC DNA]</scope>
    <source>
        <strain evidence="9">CGMCC 4.7608</strain>
    </source>
</reference>
<dbReference type="Proteomes" id="UP001595999">
    <property type="component" value="Unassembled WGS sequence"/>
</dbReference>
<feature type="transmembrane region" description="Helical" evidence="7">
    <location>
        <begin position="93"/>
        <end position="111"/>
    </location>
</feature>
<accession>A0ABV8ZVJ0</accession>
<organism evidence="8 9">
    <name type="scientific">Chromobacterium aquaticum</name>
    <dbReference type="NCBI Taxonomy" id="467180"/>
    <lineage>
        <taxon>Bacteria</taxon>
        <taxon>Pseudomonadati</taxon>
        <taxon>Pseudomonadota</taxon>
        <taxon>Betaproteobacteria</taxon>
        <taxon>Neisseriales</taxon>
        <taxon>Chromobacteriaceae</taxon>
        <taxon>Chromobacterium</taxon>
    </lineage>
</organism>
<feature type="transmembrane region" description="Helical" evidence="7">
    <location>
        <begin position="53"/>
        <end position="72"/>
    </location>
</feature>
<keyword evidence="6 7" id="KW-0472">Membrane</keyword>
<evidence type="ECO:0000256" key="3">
    <source>
        <dbReference type="ARBA" id="ARBA00022692"/>
    </source>
</evidence>
<evidence type="ECO:0000256" key="4">
    <source>
        <dbReference type="ARBA" id="ARBA00022847"/>
    </source>
</evidence>
<gene>
    <name evidence="8" type="ORF">ACFO0R_18830</name>
</gene>
<feature type="transmembrane region" description="Helical" evidence="7">
    <location>
        <begin position="234"/>
        <end position="256"/>
    </location>
</feature>
<feature type="transmembrane region" description="Helical" evidence="7">
    <location>
        <begin position="155"/>
        <end position="173"/>
    </location>
</feature>
<evidence type="ECO:0000256" key="5">
    <source>
        <dbReference type="ARBA" id="ARBA00022989"/>
    </source>
</evidence>
<evidence type="ECO:0000256" key="2">
    <source>
        <dbReference type="ARBA" id="ARBA00022448"/>
    </source>
</evidence>
<evidence type="ECO:0000313" key="8">
    <source>
        <dbReference type="EMBL" id="MFC4491669.1"/>
    </source>
</evidence>
<dbReference type="PANTHER" id="PTHR11706">
    <property type="entry name" value="SOLUTE CARRIER PROTEIN FAMILY 11 MEMBER"/>
    <property type="match status" value="1"/>
</dbReference>
<feature type="transmembrane region" description="Helical" evidence="7">
    <location>
        <begin position="330"/>
        <end position="350"/>
    </location>
</feature>
<evidence type="ECO:0000256" key="6">
    <source>
        <dbReference type="ARBA" id="ARBA00023136"/>
    </source>
</evidence>
<feature type="transmembrane region" description="Helical" evidence="7">
    <location>
        <begin position="390"/>
        <end position="412"/>
    </location>
</feature>
<evidence type="ECO:0000313" key="9">
    <source>
        <dbReference type="Proteomes" id="UP001595999"/>
    </source>
</evidence>
<dbReference type="Pfam" id="PF01566">
    <property type="entry name" value="Nramp"/>
    <property type="match status" value="1"/>
</dbReference>
<proteinExistence type="predicted"/>
<sequence>MNGVHTAAARPLTQRFRHFLAAVGPGLVVMLADTETGSVIASAQSGARWGLRMLPLLLLLIPLLYLAQELTIRLALGTGKGYGELVLRRFGRAASWISTATLLISCFGALLTQLSGLAGIGEMLGVPPWQSVSLLALLIFLMVATGSYRSVERVAIALGVFELAFLAEAWLARPEPAVLLAQLHHLPWRDHDFLYLAAANIGTCIMPWTIFYQQSALLDKGLGQADLKAARLDTLLGAALCQLITAAILIAAAQAFGGGHGGQSLDSVVQLADGFSRLLGPVYGRLLFALALAGGALVATIVVCLSAAWALGEASGRRHSLAEHPRQAPWFYGCFGLMLLAGALLVSSGVNLIRLSLASGVVNAVLLPVTLGFLYWLARSELRGALRPRGAYAGVLALALALTAGFSLYAGLAGALGAG</sequence>
<keyword evidence="9" id="KW-1185">Reference proteome</keyword>
<comment type="subcellular location">
    <subcellularLocation>
        <location evidence="1">Membrane</location>
        <topology evidence="1">Multi-pass membrane protein</topology>
    </subcellularLocation>
</comment>
<feature type="transmembrane region" description="Helical" evidence="7">
    <location>
        <begin position="286"/>
        <end position="309"/>
    </location>
</feature>
<comment type="caution">
    <text evidence="8">The sequence shown here is derived from an EMBL/GenBank/DDBJ whole genome shotgun (WGS) entry which is preliminary data.</text>
</comment>
<dbReference type="RefSeq" id="WP_378124869.1">
    <property type="nucleotide sequence ID" value="NZ_JBHSEK010000015.1"/>
</dbReference>